<dbReference type="FunFam" id="3.40.50.720:FF:000084">
    <property type="entry name" value="Short-chain dehydrogenase reductase"/>
    <property type="match status" value="1"/>
</dbReference>
<keyword evidence="5" id="KW-1185">Reference proteome</keyword>
<dbReference type="PROSITE" id="PS00061">
    <property type="entry name" value="ADH_SHORT"/>
    <property type="match status" value="1"/>
</dbReference>
<accession>A0A0D2A720</accession>
<dbReference type="InterPro" id="IPR020904">
    <property type="entry name" value="Sc_DH/Rdtase_CS"/>
</dbReference>
<dbReference type="Pfam" id="PF13561">
    <property type="entry name" value="adh_short_C2"/>
    <property type="match status" value="1"/>
</dbReference>
<evidence type="ECO:0000256" key="1">
    <source>
        <dbReference type="ARBA" id="ARBA00006484"/>
    </source>
</evidence>
<gene>
    <name evidence="4" type="ORF">PV10_02555</name>
</gene>
<dbReference type="AlphaFoldDB" id="A0A0D2A720"/>
<name>A0A0D2A720_EXOME</name>
<dbReference type="GO" id="GO:0016616">
    <property type="term" value="F:oxidoreductase activity, acting on the CH-OH group of donors, NAD or NADP as acceptor"/>
    <property type="evidence" value="ECO:0007669"/>
    <property type="project" value="TreeGrafter"/>
</dbReference>
<proteinExistence type="inferred from homology"/>
<evidence type="ECO:0008006" key="6">
    <source>
        <dbReference type="Google" id="ProtNLM"/>
    </source>
</evidence>
<dbReference type="OrthoDB" id="37659at2759"/>
<dbReference type="Proteomes" id="UP000054302">
    <property type="component" value="Unassembled WGS sequence"/>
</dbReference>
<dbReference type="EMBL" id="KN847521">
    <property type="protein sequence ID" value="KIV94823.1"/>
    <property type="molecule type" value="Genomic_DNA"/>
</dbReference>
<keyword evidence="3" id="KW-0560">Oxidoreductase</keyword>
<organism evidence="4 5">
    <name type="scientific">Exophiala mesophila</name>
    <name type="common">Black yeast-like fungus</name>
    <dbReference type="NCBI Taxonomy" id="212818"/>
    <lineage>
        <taxon>Eukaryota</taxon>
        <taxon>Fungi</taxon>
        <taxon>Dikarya</taxon>
        <taxon>Ascomycota</taxon>
        <taxon>Pezizomycotina</taxon>
        <taxon>Eurotiomycetes</taxon>
        <taxon>Chaetothyriomycetidae</taxon>
        <taxon>Chaetothyriales</taxon>
        <taxon>Herpotrichiellaceae</taxon>
        <taxon>Exophiala</taxon>
    </lineage>
</organism>
<dbReference type="InterPro" id="IPR036291">
    <property type="entry name" value="NAD(P)-bd_dom_sf"/>
</dbReference>
<reference evidence="4 5" key="1">
    <citation type="submission" date="2015-01" db="EMBL/GenBank/DDBJ databases">
        <title>The Genome Sequence of Exophiala mesophila CBS40295.</title>
        <authorList>
            <consortium name="The Broad Institute Genomics Platform"/>
            <person name="Cuomo C."/>
            <person name="de Hoog S."/>
            <person name="Gorbushina A."/>
            <person name="Stielow B."/>
            <person name="Teixiera M."/>
            <person name="Abouelleil A."/>
            <person name="Chapman S.B."/>
            <person name="Priest M."/>
            <person name="Young S.K."/>
            <person name="Wortman J."/>
            <person name="Nusbaum C."/>
            <person name="Birren B."/>
        </authorList>
    </citation>
    <scope>NUCLEOTIDE SEQUENCE [LARGE SCALE GENOMIC DNA]</scope>
    <source>
        <strain evidence="4 5">CBS 40295</strain>
    </source>
</reference>
<dbReference type="InterPro" id="IPR002347">
    <property type="entry name" value="SDR_fam"/>
</dbReference>
<dbReference type="VEuPathDB" id="FungiDB:PV10_02555"/>
<comment type="similarity">
    <text evidence="1">Belongs to the short-chain dehydrogenases/reductases (SDR) family.</text>
</comment>
<dbReference type="PANTHER" id="PTHR42760">
    <property type="entry name" value="SHORT-CHAIN DEHYDROGENASES/REDUCTASES FAMILY MEMBER"/>
    <property type="match status" value="1"/>
</dbReference>
<keyword evidence="2" id="KW-0521">NADP</keyword>
<dbReference type="PRINTS" id="PR00080">
    <property type="entry name" value="SDRFAMILY"/>
</dbReference>
<dbReference type="HOGENOM" id="CLU_010194_1_1_1"/>
<dbReference type="PRINTS" id="PR00081">
    <property type="entry name" value="GDHRDH"/>
</dbReference>
<evidence type="ECO:0000313" key="4">
    <source>
        <dbReference type="EMBL" id="KIV94823.1"/>
    </source>
</evidence>
<dbReference type="STRING" id="212818.A0A0D2A720"/>
<evidence type="ECO:0000313" key="5">
    <source>
        <dbReference type="Proteomes" id="UP000054302"/>
    </source>
</evidence>
<dbReference type="Gene3D" id="3.40.50.720">
    <property type="entry name" value="NAD(P)-binding Rossmann-like Domain"/>
    <property type="match status" value="1"/>
</dbReference>
<sequence length="269" mass="28559">MASVNQMGEGNLPSVTDLFSLKGKTAICTGGTGGLGLSMAIALAEAGANIVSIQIKDDPRASMLAEAVKECGRELKVFEADVADSPSLRACFAKIWDAGVVPDILLNCAGINRRAKVEDFTDENIDAVFSINLKASFVAAQEFGKKLLELKRPGKIINIASIISFIGNINIAAYACTKGGVLQMTKAMSNEWASKGINVNCICPGYIKTAMTKVYTDDAEYTKYIIDRTPAGRWGLPEDFRGVVIFLASKASDFVCGTSIVVDGGILAK</sequence>
<dbReference type="OMA" id="CAGINRR"/>
<evidence type="ECO:0000256" key="2">
    <source>
        <dbReference type="ARBA" id="ARBA00022857"/>
    </source>
</evidence>
<protein>
    <recommendedName>
        <fullName evidence="6">2-deoxy-D-gluconate 3-dehydrogenase</fullName>
    </recommendedName>
</protein>
<dbReference type="RefSeq" id="XP_016226397.1">
    <property type="nucleotide sequence ID" value="XM_016366879.1"/>
</dbReference>
<evidence type="ECO:0000256" key="3">
    <source>
        <dbReference type="ARBA" id="ARBA00023002"/>
    </source>
</evidence>
<dbReference type="PANTHER" id="PTHR42760:SF5">
    <property type="entry name" value="2-DEHYDRO-3-DEOXY-D-GLUCONATE 5-DEHYDROGENASE"/>
    <property type="match status" value="1"/>
</dbReference>
<dbReference type="GeneID" id="27320400"/>
<dbReference type="SUPFAM" id="SSF51735">
    <property type="entry name" value="NAD(P)-binding Rossmann-fold domains"/>
    <property type="match status" value="1"/>
</dbReference>